<feature type="compositionally biased region" description="Basic and acidic residues" evidence="7">
    <location>
        <begin position="380"/>
        <end position="397"/>
    </location>
</feature>
<proteinExistence type="inferred from homology"/>
<dbReference type="InterPro" id="IPR003593">
    <property type="entry name" value="AAA+_ATPase"/>
</dbReference>
<dbReference type="InterPro" id="IPR000644">
    <property type="entry name" value="CBS_dom"/>
</dbReference>
<dbReference type="NCBIfam" id="TIGR01186">
    <property type="entry name" value="proV"/>
    <property type="match status" value="1"/>
</dbReference>
<feature type="domain" description="ABC transporter" evidence="8">
    <location>
        <begin position="2"/>
        <end position="240"/>
    </location>
</feature>
<dbReference type="Gene3D" id="3.10.580.10">
    <property type="entry name" value="CBS-domain"/>
    <property type="match status" value="1"/>
</dbReference>
<evidence type="ECO:0000313" key="9">
    <source>
        <dbReference type="EMBL" id="GAA3548089.1"/>
    </source>
</evidence>
<name>A0ABP6WAT7_9GAMM</name>
<dbReference type="Pfam" id="PF00005">
    <property type="entry name" value="ABC_tran"/>
    <property type="match status" value="1"/>
</dbReference>
<dbReference type="PANTHER" id="PTHR43117:SF4">
    <property type="entry name" value="OSMOPROTECTANT IMPORT ATP-BINDING PROTEIN OSMV"/>
    <property type="match status" value="1"/>
</dbReference>
<dbReference type="InterPro" id="IPR003439">
    <property type="entry name" value="ABC_transporter-like_ATP-bd"/>
</dbReference>
<comment type="catalytic activity">
    <reaction evidence="6">
        <text>a quaternary ammonium(out) + ATP + H2O = a quaternary ammonium(in) + ADP + phosphate + H(+)</text>
        <dbReference type="Rhea" id="RHEA:11036"/>
        <dbReference type="ChEBI" id="CHEBI:15377"/>
        <dbReference type="ChEBI" id="CHEBI:15378"/>
        <dbReference type="ChEBI" id="CHEBI:30616"/>
        <dbReference type="ChEBI" id="CHEBI:35267"/>
        <dbReference type="ChEBI" id="CHEBI:43474"/>
        <dbReference type="ChEBI" id="CHEBI:456216"/>
    </reaction>
</comment>
<keyword evidence="6" id="KW-1003">Cell membrane</keyword>
<keyword evidence="2 6" id="KW-0813">Transport</keyword>
<dbReference type="EC" id="7.6.2.9" evidence="6"/>
<dbReference type="PANTHER" id="PTHR43117">
    <property type="entry name" value="OSMOPROTECTANT IMPORT ATP-BINDING PROTEIN OSMV"/>
    <property type="match status" value="1"/>
</dbReference>
<sequence length="397" mass="43648">MIKIDNLTKIFETQNGAVTAADHISMEVPAGEICVLLGPSGCGKTTTLKMINRIIKPTSGRVFINGEDTTGMDTVSLRRNIGYVIQQIGLFPNMTIEENIAVVPKLLGWEPAAYKRRAKELLEMVALEPGVFLRRYPGELSGGQQQRVGVARALAADPPVMLMDEPFGAIDPINREVIQDEFLKMQQELNKTIMFVSHDIDEAVKMANRIAIFKGGKLVQYDTPDDLLAHPKDDFVESFVGDDRALKRLRLVKAEQVLIANTPKVSPKDSLQSALRLMEEHGYSDAIIMVNDAGQPIGYVPKGVASTIKGYCGEHYVGLKATASVQDDLRKVASLMFTHDTTWLPCVDEHGVYVGDVTQRGVTHYLGATYRPKNISTGRGEGDASPRGEIHDLRSCL</sequence>
<keyword evidence="6" id="KW-0472">Membrane</keyword>
<feature type="region of interest" description="Disordered" evidence="7">
    <location>
        <begin position="376"/>
        <end position="397"/>
    </location>
</feature>
<dbReference type="InterPro" id="IPR017871">
    <property type="entry name" value="ABC_transporter-like_CS"/>
</dbReference>
<dbReference type="Gene3D" id="3.40.50.300">
    <property type="entry name" value="P-loop containing nucleotide triphosphate hydrolases"/>
    <property type="match status" value="1"/>
</dbReference>
<keyword evidence="5 6" id="KW-0067">ATP-binding</keyword>
<gene>
    <name evidence="9" type="ORF">GCM10022394_30300</name>
</gene>
<evidence type="ECO:0000256" key="7">
    <source>
        <dbReference type="SAM" id="MobiDB-lite"/>
    </source>
</evidence>
<evidence type="ECO:0000256" key="4">
    <source>
        <dbReference type="ARBA" id="ARBA00022741"/>
    </source>
</evidence>
<keyword evidence="4 6" id="KW-0547">Nucleotide-binding</keyword>
<dbReference type="SUPFAM" id="SSF52540">
    <property type="entry name" value="P-loop containing nucleoside triphosphate hydrolases"/>
    <property type="match status" value="1"/>
</dbReference>
<keyword evidence="10" id="KW-1185">Reference proteome</keyword>
<dbReference type="SMART" id="SM00382">
    <property type="entry name" value="AAA"/>
    <property type="match status" value="1"/>
</dbReference>
<protein>
    <recommendedName>
        <fullName evidence="6">Quaternary amine transport ATP-binding protein</fullName>
        <ecNumber evidence="6">7.6.2.9</ecNumber>
    </recommendedName>
</protein>
<evidence type="ECO:0000256" key="1">
    <source>
        <dbReference type="ARBA" id="ARBA00005417"/>
    </source>
</evidence>
<dbReference type="CDD" id="cd03295">
    <property type="entry name" value="ABC_OpuCA_Osmoprotection"/>
    <property type="match status" value="1"/>
</dbReference>
<dbReference type="Pfam" id="PF00571">
    <property type="entry name" value="CBS"/>
    <property type="match status" value="1"/>
</dbReference>
<evidence type="ECO:0000259" key="8">
    <source>
        <dbReference type="PROSITE" id="PS50893"/>
    </source>
</evidence>
<comment type="subunit">
    <text evidence="6">The complex is probably composed of two ATP-binding proteins, two transmembrane proteins and a solute-binding protein.</text>
</comment>
<dbReference type="GO" id="GO:0005524">
    <property type="term" value="F:ATP binding"/>
    <property type="evidence" value="ECO:0007669"/>
    <property type="project" value="UniProtKB-KW"/>
</dbReference>
<accession>A0ABP6WAT7</accession>
<comment type="caution">
    <text evidence="9">The sequence shown here is derived from an EMBL/GenBank/DDBJ whole genome shotgun (WGS) entry which is preliminary data.</text>
</comment>
<dbReference type="InterPro" id="IPR027417">
    <property type="entry name" value="P-loop_NTPase"/>
</dbReference>
<comment type="subcellular location">
    <subcellularLocation>
        <location evidence="6">Cell inner membrane</location>
        <topology evidence="6">Peripheral membrane protein</topology>
    </subcellularLocation>
</comment>
<keyword evidence="6" id="KW-0997">Cell inner membrane</keyword>
<dbReference type="InterPro" id="IPR005892">
    <property type="entry name" value="Gly-betaine_transp_ATP-bd"/>
</dbReference>
<dbReference type="PROSITE" id="PS50893">
    <property type="entry name" value="ABC_TRANSPORTER_2"/>
    <property type="match status" value="1"/>
</dbReference>
<evidence type="ECO:0000256" key="3">
    <source>
        <dbReference type="ARBA" id="ARBA00022737"/>
    </source>
</evidence>
<organism evidence="9 10">
    <name type="scientific">Zobellella aerophila</name>
    <dbReference type="NCBI Taxonomy" id="870480"/>
    <lineage>
        <taxon>Bacteria</taxon>
        <taxon>Pseudomonadati</taxon>
        <taxon>Pseudomonadota</taxon>
        <taxon>Gammaproteobacteria</taxon>
        <taxon>Aeromonadales</taxon>
        <taxon>Aeromonadaceae</taxon>
        <taxon>Zobellella</taxon>
    </lineage>
</organism>
<dbReference type="Proteomes" id="UP001500795">
    <property type="component" value="Unassembled WGS sequence"/>
</dbReference>
<evidence type="ECO:0000256" key="2">
    <source>
        <dbReference type="ARBA" id="ARBA00022448"/>
    </source>
</evidence>
<dbReference type="PROSITE" id="PS00211">
    <property type="entry name" value="ABC_TRANSPORTER_1"/>
    <property type="match status" value="1"/>
</dbReference>
<dbReference type="EMBL" id="BAABCX010000005">
    <property type="protein sequence ID" value="GAA3548089.1"/>
    <property type="molecule type" value="Genomic_DNA"/>
</dbReference>
<keyword evidence="3" id="KW-0677">Repeat</keyword>
<dbReference type="SUPFAM" id="SSF54631">
    <property type="entry name" value="CBS-domain pair"/>
    <property type="match status" value="1"/>
</dbReference>
<comment type="similarity">
    <text evidence="1 6">Belongs to the ABC transporter superfamily.</text>
</comment>
<evidence type="ECO:0000256" key="5">
    <source>
        <dbReference type="ARBA" id="ARBA00022840"/>
    </source>
</evidence>
<dbReference type="RefSeq" id="WP_344959589.1">
    <property type="nucleotide sequence ID" value="NZ_BAABCX010000005.1"/>
</dbReference>
<dbReference type="InterPro" id="IPR046342">
    <property type="entry name" value="CBS_dom_sf"/>
</dbReference>
<evidence type="ECO:0000256" key="6">
    <source>
        <dbReference type="RuleBase" id="RU369116"/>
    </source>
</evidence>
<evidence type="ECO:0000313" key="10">
    <source>
        <dbReference type="Proteomes" id="UP001500795"/>
    </source>
</evidence>
<reference evidence="10" key="1">
    <citation type="journal article" date="2019" name="Int. J. Syst. Evol. Microbiol.">
        <title>The Global Catalogue of Microorganisms (GCM) 10K type strain sequencing project: providing services to taxonomists for standard genome sequencing and annotation.</title>
        <authorList>
            <consortium name="The Broad Institute Genomics Platform"/>
            <consortium name="The Broad Institute Genome Sequencing Center for Infectious Disease"/>
            <person name="Wu L."/>
            <person name="Ma J."/>
        </authorList>
    </citation>
    <scope>NUCLEOTIDE SEQUENCE [LARGE SCALE GENOMIC DNA]</scope>
    <source>
        <strain evidence="10">JCM 17110</strain>
    </source>
</reference>